<reference evidence="3" key="1">
    <citation type="journal article" date="2021" name="Nat. Commun.">
        <title>Genetic determinants of endophytism in the Arabidopsis root mycobiome.</title>
        <authorList>
            <person name="Mesny F."/>
            <person name="Miyauchi S."/>
            <person name="Thiergart T."/>
            <person name="Pickel B."/>
            <person name="Atanasova L."/>
            <person name="Karlsson M."/>
            <person name="Huettel B."/>
            <person name="Barry K.W."/>
            <person name="Haridas S."/>
            <person name="Chen C."/>
            <person name="Bauer D."/>
            <person name="Andreopoulos W."/>
            <person name="Pangilinan J."/>
            <person name="LaButti K."/>
            <person name="Riley R."/>
            <person name="Lipzen A."/>
            <person name="Clum A."/>
            <person name="Drula E."/>
            <person name="Henrissat B."/>
            <person name="Kohler A."/>
            <person name="Grigoriev I.V."/>
            <person name="Martin F.M."/>
            <person name="Hacquard S."/>
        </authorList>
    </citation>
    <scope>NUCLEOTIDE SEQUENCE</scope>
    <source>
        <strain evidence="3">MPI-CAGE-CH-0243</strain>
    </source>
</reference>
<dbReference type="Gene3D" id="2.40.128.20">
    <property type="match status" value="1"/>
</dbReference>
<dbReference type="PANTHER" id="PTHR10612">
    <property type="entry name" value="APOLIPOPROTEIN D"/>
    <property type="match status" value="1"/>
</dbReference>
<dbReference type="Pfam" id="PF08212">
    <property type="entry name" value="Lipocalin_2"/>
    <property type="match status" value="1"/>
</dbReference>
<dbReference type="AlphaFoldDB" id="A0A9P9E357"/>
<feature type="signal peptide" evidence="1">
    <location>
        <begin position="1"/>
        <end position="18"/>
    </location>
</feature>
<feature type="chain" id="PRO_5040277884" evidence="1">
    <location>
        <begin position="19"/>
        <end position="198"/>
    </location>
</feature>
<sequence length="198" mass="21341">MHVSALLLTYGIAVAVSAASIPRTIQARQTGQTVVPAFYDGECYYPTPDPSFKLDEYLGTWYQVAGSPFGETQGARCVTARYEANDNGTVRVINTARAGEREVGANGTATPVSAAYGFGGAFRVTFPRSSNNECPGPNYIVQEYGGNYAIVQTARWGVLYILSRDRQPGQEAIDAWIERAVCLGSNATAISNYNQTNC</sequence>
<comment type="caution">
    <text evidence="3">The sequence shown here is derived from an EMBL/GenBank/DDBJ whole genome shotgun (WGS) entry which is preliminary data.</text>
</comment>
<dbReference type="Proteomes" id="UP000700596">
    <property type="component" value="Unassembled WGS sequence"/>
</dbReference>
<keyword evidence="4" id="KW-1185">Reference proteome</keyword>
<dbReference type="GO" id="GO:0000302">
    <property type="term" value="P:response to reactive oxygen species"/>
    <property type="evidence" value="ECO:0007669"/>
    <property type="project" value="TreeGrafter"/>
</dbReference>
<name>A0A9P9E357_9PLEO</name>
<proteinExistence type="predicted"/>
<evidence type="ECO:0000259" key="2">
    <source>
        <dbReference type="Pfam" id="PF08212"/>
    </source>
</evidence>
<dbReference type="GO" id="GO:0006629">
    <property type="term" value="P:lipid metabolic process"/>
    <property type="evidence" value="ECO:0007669"/>
    <property type="project" value="TreeGrafter"/>
</dbReference>
<dbReference type="InterPro" id="IPR012674">
    <property type="entry name" value="Calycin"/>
</dbReference>
<dbReference type="PANTHER" id="PTHR10612:SF34">
    <property type="entry name" value="APOLIPOPROTEIN D"/>
    <property type="match status" value="1"/>
</dbReference>
<dbReference type="EMBL" id="JAGMWT010000004">
    <property type="protein sequence ID" value="KAH7130198.1"/>
    <property type="molecule type" value="Genomic_DNA"/>
</dbReference>
<evidence type="ECO:0000313" key="3">
    <source>
        <dbReference type="EMBL" id="KAH7130198.1"/>
    </source>
</evidence>
<gene>
    <name evidence="3" type="ORF">B0J11DRAFT_246283</name>
</gene>
<protein>
    <submittedName>
        <fullName evidence="3">Calycin-like protein</fullName>
    </submittedName>
</protein>
<organism evidence="3 4">
    <name type="scientific">Dendryphion nanum</name>
    <dbReference type="NCBI Taxonomy" id="256645"/>
    <lineage>
        <taxon>Eukaryota</taxon>
        <taxon>Fungi</taxon>
        <taxon>Dikarya</taxon>
        <taxon>Ascomycota</taxon>
        <taxon>Pezizomycotina</taxon>
        <taxon>Dothideomycetes</taxon>
        <taxon>Pleosporomycetidae</taxon>
        <taxon>Pleosporales</taxon>
        <taxon>Torulaceae</taxon>
        <taxon>Dendryphion</taxon>
    </lineage>
</organism>
<dbReference type="GO" id="GO:0005737">
    <property type="term" value="C:cytoplasm"/>
    <property type="evidence" value="ECO:0007669"/>
    <property type="project" value="TreeGrafter"/>
</dbReference>
<dbReference type="InterPro" id="IPR000566">
    <property type="entry name" value="Lipocln_cytosolic_FA-bd_dom"/>
</dbReference>
<dbReference type="OrthoDB" id="565904at2759"/>
<keyword evidence="1" id="KW-0732">Signal</keyword>
<evidence type="ECO:0000313" key="4">
    <source>
        <dbReference type="Proteomes" id="UP000700596"/>
    </source>
</evidence>
<accession>A0A9P9E357</accession>
<evidence type="ECO:0000256" key="1">
    <source>
        <dbReference type="SAM" id="SignalP"/>
    </source>
</evidence>
<feature type="domain" description="Lipocalin/cytosolic fatty-acid binding" evidence="2">
    <location>
        <begin position="53"/>
        <end position="186"/>
    </location>
</feature>
<dbReference type="SUPFAM" id="SSF50814">
    <property type="entry name" value="Lipocalins"/>
    <property type="match status" value="1"/>
</dbReference>